<gene>
    <name evidence="2" type="ORF">THAOC_04332</name>
</gene>
<protein>
    <submittedName>
        <fullName evidence="2">Uncharacterized protein</fullName>
    </submittedName>
</protein>
<dbReference type="AlphaFoldDB" id="K0TA86"/>
<feature type="region of interest" description="Disordered" evidence="1">
    <location>
        <begin position="31"/>
        <end position="102"/>
    </location>
</feature>
<reference evidence="2 3" key="1">
    <citation type="journal article" date="2012" name="Genome Biol.">
        <title>Genome and low-iron response of an oceanic diatom adapted to chronic iron limitation.</title>
        <authorList>
            <person name="Lommer M."/>
            <person name="Specht M."/>
            <person name="Roy A.S."/>
            <person name="Kraemer L."/>
            <person name="Andreson R."/>
            <person name="Gutowska M.A."/>
            <person name="Wolf J."/>
            <person name="Bergner S.V."/>
            <person name="Schilhabel M.B."/>
            <person name="Klostermeier U.C."/>
            <person name="Beiko R.G."/>
            <person name="Rosenstiel P."/>
            <person name="Hippler M."/>
            <person name="Laroche J."/>
        </authorList>
    </citation>
    <scope>NUCLEOTIDE SEQUENCE [LARGE SCALE GENOMIC DNA]</scope>
    <source>
        <strain evidence="2 3">CCMP1005</strain>
    </source>
</reference>
<feature type="compositionally biased region" description="Basic and acidic residues" evidence="1">
    <location>
        <begin position="71"/>
        <end position="83"/>
    </location>
</feature>
<dbReference type="EMBL" id="AGNL01004022">
    <property type="protein sequence ID" value="EJK74019.1"/>
    <property type="molecule type" value="Genomic_DNA"/>
</dbReference>
<sequence length="221" mass="24057">MQLAKYARVFALVKLCTLFFYLGYRNAVNESSNGSKVASSTSGSPGLNSTSFEFKPECTTPTEMATSLKQQIEDRVESELSERRRNKAPVHQDNNRGPPAWNSDLLFPHQTVEYAVGAIIVSKDDLMDSFDLFGVPRKKTTGNEDAIMIYNTEKALPAAESLRKIAKEGTDGVIGEAGSISDAVGQCDSLNVMMLPVSPNDATCTVVIGNFESYQVGDRLS</sequence>
<accession>K0TA86</accession>
<evidence type="ECO:0000313" key="2">
    <source>
        <dbReference type="EMBL" id="EJK74019.1"/>
    </source>
</evidence>
<dbReference type="Proteomes" id="UP000266841">
    <property type="component" value="Unassembled WGS sequence"/>
</dbReference>
<evidence type="ECO:0000256" key="1">
    <source>
        <dbReference type="SAM" id="MobiDB-lite"/>
    </source>
</evidence>
<comment type="caution">
    <text evidence="2">The sequence shown here is derived from an EMBL/GenBank/DDBJ whole genome shotgun (WGS) entry which is preliminary data.</text>
</comment>
<organism evidence="2 3">
    <name type="scientific">Thalassiosira oceanica</name>
    <name type="common">Marine diatom</name>
    <dbReference type="NCBI Taxonomy" id="159749"/>
    <lineage>
        <taxon>Eukaryota</taxon>
        <taxon>Sar</taxon>
        <taxon>Stramenopiles</taxon>
        <taxon>Ochrophyta</taxon>
        <taxon>Bacillariophyta</taxon>
        <taxon>Coscinodiscophyceae</taxon>
        <taxon>Thalassiosirophycidae</taxon>
        <taxon>Thalassiosirales</taxon>
        <taxon>Thalassiosiraceae</taxon>
        <taxon>Thalassiosira</taxon>
    </lineage>
</organism>
<feature type="compositionally biased region" description="Polar residues" evidence="1">
    <location>
        <begin position="59"/>
        <end position="70"/>
    </location>
</feature>
<evidence type="ECO:0000313" key="3">
    <source>
        <dbReference type="Proteomes" id="UP000266841"/>
    </source>
</evidence>
<feature type="compositionally biased region" description="Polar residues" evidence="1">
    <location>
        <begin position="31"/>
        <end position="52"/>
    </location>
</feature>
<keyword evidence="3" id="KW-1185">Reference proteome</keyword>
<proteinExistence type="predicted"/>
<name>K0TA86_THAOC</name>